<keyword evidence="12 22" id="KW-0560">Oxidoreductase</keyword>
<reference evidence="24 25" key="2">
    <citation type="submission" date="2020-07" db="EMBL/GenBank/DDBJ databases">
        <title>Genome assembly of wild tea tree DASZ reveals pedigree and selection history of tea varieties.</title>
        <authorList>
            <person name="Zhang W."/>
        </authorList>
    </citation>
    <scope>NUCLEOTIDE SEQUENCE [LARGE SCALE GENOMIC DNA]</scope>
    <source>
        <strain evidence="25">cv. G240</strain>
        <tissue evidence="24">Leaf</tissue>
    </source>
</reference>
<comment type="similarity">
    <text evidence="4">Belongs to the peroxidase family. Ascorbate peroxidase subfamily.</text>
</comment>
<keyword evidence="8 22" id="KW-0349">Heme</keyword>
<gene>
    <name evidence="24" type="ORF">HYC85_014980</name>
</gene>
<dbReference type="PANTHER" id="PTHR31388:SF5">
    <property type="entry name" value="PEROXIDASE"/>
    <property type="match status" value="1"/>
</dbReference>
<evidence type="ECO:0000256" key="7">
    <source>
        <dbReference type="ARBA" id="ARBA00022559"/>
    </source>
</evidence>
<feature type="binding site" evidence="19">
    <location>
        <position position="283"/>
    </location>
    <ligand>
        <name>Ca(2+)</name>
        <dbReference type="ChEBI" id="CHEBI:29108"/>
        <label>2</label>
    </ligand>
</feature>
<proteinExistence type="inferred from homology"/>
<evidence type="ECO:0000256" key="21">
    <source>
        <dbReference type="PIRSR" id="PIRSR600823-5"/>
    </source>
</evidence>
<evidence type="ECO:0000256" key="18">
    <source>
        <dbReference type="PIRSR" id="PIRSR600823-2"/>
    </source>
</evidence>
<evidence type="ECO:0000256" key="11">
    <source>
        <dbReference type="ARBA" id="ARBA00022837"/>
    </source>
</evidence>
<keyword evidence="10 22" id="KW-0732">Signal</keyword>
<evidence type="ECO:0000256" key="14">
    <source>
        <dbReference type="ARBA" id="ARBA00023157"/>
    </source>
</evidence>
<feature type="binding site" evidence="19">
    <location>
        <position position="234"/>
    </location>
    <ligand>
        <name>Ca(2+)</name>
        <dbReference type="ChEBI" id="CHEBI:29108"/>
        <label>2</label>
    </ligand>
</feature>
<keyword evidence="6 22" id="KW-0964">Secreted</keyword>
<dbReference type="Gene3D" id="1.10.520.10">
    <property type="match status" value="1"/>
</dbReference>
<dbReference type="InterPro" id="IPR002016">
    <property type="entry name" value="Haem_peroxidase"/>
</dbReference>
<dbReference type="EC" id="1.11.1.7" evidence="5 22"/>
<dbReference type="FunFam" id="1.10.420.10:FF:000001">
    <property type="entry name" value="Peroxidase"/>
    <property type="match status" value="1"/>
</dbReference>
<feature type="disulfide bond" evidence="21">
    <location>
        <begin position="79"/>
        <end position="155"/>
    </location>
</feature>
<evidence type="ECO:0000256" key="12">
    <source>
        <dbReference type="ARBA" id="ARBA00023002"/>
    </source>
</evidence>
<dbReference type="GO" id="GO:0046872">
    <property type="term" value="F:metal ion binding"/>
    <property type="evidence" value="ECO:0007669"/>
    <property type="project" value="UniProtKB-UniRule"/>
</dbReference>
<feature type="disulfide bond" evidence="21">
    <location>
        <begin position="112"/>
        <end position="117"/>
    </location>
</feature>
<keyword evidence="11 19" id="KW-0106">Calcium</keyword>
<evidence type="ECO:0000256" key="16">
    <source>
        <dbReference type="ARBA" id="ARBA00023324"/>
    </source>
</evidence>
<feature type="binding site" evidence="19">
    <location>
        <position position="114"/>
    </location>
    <ligand>
        <name>Ca(2+)</name>
        <dbReference type="ChEBI" id="CHEBI:29108"/>
        <label>1</label>
    </ligand>
</feature>
<dbReference type="Pfam" id="PF00141">
    <property type="entry name" value="peroxidase"/>
    <property type="match status" value="1"/>
</dbReference>
<dbReference type="EMBL" id="JACBKZ010000006">
    <property type="protein sequence ID" value="KAF5949023.1"/>
    <property type="molecule type" value="Genomic_DNA"/>
</dbReference>
<organism evidence="24 25">
    <name type="scientific">Camellia sinensis</name>
    <name type="common">Tea plant</name>
    <name type="synonym">Thea sinensis</name>
    <dbReference type="NCBI Taxonomy" id="4442"/>
    <lineage>
        <taxon>Eukaryota</taxon>
        <taxon>Viridiplantae</taxon>
        <taxon>Streptophyta</taxon>
        <taxon>Embryophyta</taxon>
        <taxon>Tracheophyta</taxon>
        <taxon>Spermatophyta</taxon>
        <taxon>Magnoliopsida</taxon>
        <taxon>eudicotyledons</taxon>
        <taxon>Gunneridae</taxon>
        <taxon>Pentapetalae</taxon>
        <taxon>asterids</taxon>
        <taxon>Ericales</taxon>
        <taxon>Theaceae</taxon>
        <taxon>Camellia</taxon>
    </lineage>
</organism>
<comment type="caution">
    <text evidence="24">The sequence shown here is derived from an EMBL/GenBank/DDBJ whole genome shotgun (WGS) entry which is preliminary data.</text>
</comment>
<evidence type="ECO:0000256" key="13">
    <source>
        <dbReference type="ARBA" id="ARBA00023004"/>
    </source>
</evidence>
<dbReference type="GO" id="GO:0140825">
    <property type="term" value="F:lactoperoxidase activity"/>
    <property type="evidence" value="ECO:0007669"/>
    <property type="project" value="UniProtKB-EC"/>
</dbReference>
<dbReference type="PRINTS" id="PR00461">
    <property type="entry name" value="PLPEROXIDASE"/>
</dbReference>
<protein>
    <recommendedName>
        <fullName evidence="5 22">Peroxidase</fullName>
        <ecNumber evidence="5 22">1.11.1.7</ecNumber>
    </recommendedName>
</protein>
<comment type="cofactor">
    <cofactor evidence="19 22">
        <name>heme b</name>
        <dbReference type="ChEBI" id="CHEBI:60344"/>
    </cofactor>
    <text evidence="19 22">Binds 1 heme b (iron(II)-protoporphyrin IX) group per subunit.</text>
</comment>
<keyword evidence="9 19" id="KW-0479">Metal-binding</keyword>
<feature type="binding site" evidence="19">
    <location>
        <position position="118"/>
    </location>
    <ligand>
        <name>Ca(2+)</name>
        <dbReference type="ChEBI" id="CHEBI:29108"/>
        <label>1</label>
    </ligand>
</feature>
<keyword evidence="25" id="KW-1185">Reference proteome</keyword>
<feature type="binding site" evidence="19">
    <location>
        <position position="120"/>
    </location>
    <ligand>
        <name>Ca(2+)</name>
        <dbReference type="ChEBI" id="CHEBI:29108"/>
        <label>1</label>
    </ligand>
</feature>
<evidence type="ECO:0000313" key="25">
    <source>
        <dbReference type="Proteomes" id="UP000593564"/>
    </source>
</evidence>
<evidence type="ECO:0000256" key="10">
    <source>
        <dbReference type="ARBA" id="ARBA00022729"/>
    </source>
</evidence>
<feature type="disulfide bond" evidence="21">
    <location>
        <begin position="162"/>
        <end position="354"/>
    </location>
</feature>
<evidence type="ECO:0000256" key="9">
    <source>
        <dbReference type="ARBA" id="ARBA00022723"/>
    </source>
</evidence>
<dbReference type="GO" id="GO:0020037">
    <property type="term" value="F:heme binding"/>
    <property type="evidence" value="ECO:0007669"/>
    <property type="project" value="UniProtKB-UniRule"/>
</dbReference>
<name>A0A7J7H7U9_CAMSI</name>
<evidence type="ECO:0000256" key="19">
    <source>
        <dbReference type="PIRSR" id="PIRSR600823-3"/>
    </source>
</evidence>
<comment type="function">
    <text evidence="2">Removal of H(2)O(2), oxidation of toxic reductants, biosynthesis and degradation of lignin, suberization, auxin catabolism, response to environmental stresses such as wounding, pathogen attack and oxidative stress. These functions might be dependent on each isozyme/isoform in each plant tissue.</text>
</comment>
<comment type="catalytic activity">
    <reaction evidence="1 22">
        <text>2 a phenolic donor + H2O2 = 2 a phenolic radical donor + 2 H2O</text>
        <dbReference type="Rhea" id="RHEA:56136"/>
        <dbReference type="ChEBI" id="CHEBI:15377"/>
        <dbReference type="ChEBI" id="CHEBI:16240"/>
        <dbReference type="ChEBI" id="CHEBI:139520"/>
        <dbReference type="ChEBI" id="CHEBI:139521"/>
        <dbReference type="EC" id="1.11.1.7"/>
    </reaction>
</comment>
<evidence type="ECO:0000256" key="4">
    <source>
        <dbReference type="ARBA" id="ARBA00006873"/>
    </source>
</evidence>
<feature type="site" description="Transition state stabilizer" evidence="20">
    <location>
        <position position="106"/>
    </location>
</feature>
<keyword evidence="16 22" id="KW-0376">Hydrogen peroxide</keyword>
<feature type="binding site" evidence="19">
    <location>
        <position position="116"/>
    </location>
    <ligand>
        <name>Ca(2+)</name>
        <dbReference type="ChEBI" id="CHEBI:29108"/>
        <label>1</label>
    </ligand>
</feature>
<dbReference type="SUPFAM" id="SSF48113">
    <property type="entry name" value="Heme-dependent peroxidases"/>
    <property type="match status" value="1"/>
</dbReference>
<keyword evidence="7 22" id="KW-0575">Peroxidase</keyword>
<comment type="similarity">
    <text evidence="22">Belongs to the peroxidase family. Classical plant (class III) peroxidase subfamily.</text>
</comment>
<keyword evidence="13 19" id="KW-0408">Iron</keyword>
<feature type="signal peptide" evidence="22">
    <location>
        <begin position="1"/>
        <end position="25"/>
    </location>
</feature>
<comment type="cofactor">
    <cofactor evidence="19 22">
        <name>Ca(2+)</name>
        <dbReference type="ChEBI" id="CHEBI:29108"/>
    </cofactor>
    <text evidence="19 22">Binds 2 calcium ions per subunit.</text>
</comment>
<feature type="chain" id="PRO_5029947529" description="Peroxidase" evidence="22">
    <location>
        <begin position="26"/>
        <end position="359"/>
    </location>
</feature>
<dbReference type="PRINTS" id="PR00458">
    <property type="entry name" value="PEROXIDASE"/>
</dbReference>
<feature type="disulfide bond" evidence="21">
    <location>
        <begin position="240"/>
        <end position="264"/>
    </location>
</feature>
<evidence type="ECO:0000313" key="24">
    <source>
        <dbReference type="EMBL" id="KAF5949023.1"/>
    </source>
</evidence>
<reference evidence="25" key="1">
    <citation type="journal article" date="2020" name="Nat. Commun.">
        <title>Genome assembly of wild tea tree DASZ reveals pedigree and selection history of tea varieties.</title>
        <authorList>
            <person name="Zhang W."/>
            <person name="Zhang Y."/>
            <person name="Qiu H."/>
            <person name="Guo Y."/>
            <person name="Wan H."/>
            <person name="Zhang X."/>
            <person name="Scossa F."/>
            <person name="Alseekh S."/>
            <person name="Zhang Q."/>
            <person name="Wang P."/>
            <person name="Xu L."/>
            <person name="Schmidt M.H."/>
            <person name="Jia X."/>
            <person name="Li D."/>
            <person name="Zhu A."/>
            <person name="Guo F."/>
            <person name="Chen W."/>
            <person name="Ni D."/>
            <person name="Usadel B."/>
            <person name="Fernie A.R."/>
            <person name="Wen W."/>
        </authorList>
    </citation>
    <scope>NUCLEOTIDE SEQUENCE [LARGE SCALE GENOMIC DNA]</scope>
    <source>
        <strain evidence="25">cv. G240</strain>
    </source>
</reference>
<dbReference type="PROSITE" id="PS50873">
    <property type="entry name" value="PEROXIDASE_4"/>
    <property type="match status" value="1"/>
</dbReference>
<keyword evidence="15" id="KW-0325">Glycoprotein</keyword>
<evidence type="ECO:0000256" key="8">
    <source>
        <dbReference type="ARBA" id="ARBA00022617"/>
    </source>
</evidence>
<feature type="binding site" evidence="19">
    <location>
        <position position="129"/>
    </location>
    <ligand>
        <name>Ca(2+)</name>
        <dbReference type="ChEBI" id="CHEBI:29108"/>
        <label>1</label>
    </ligand>
</feature>
<feature type="binding site" evidence="18">
    <location>
        <position position="203"/>
    </location>
    <ligand>
        <name>substrate</name>
    </ligand>
</feature>
<dbReference type="InterPro" id="IPR000823">
    <property type="entry name" value="Peroxidase_pln"/>
</dbReference>
<evidence type="ECO:0000256" key="2">
    <source>
        <dbReference type="ARBA" id="ARBA00002322"/>
    </source>
</evidence>
<dbReference type="PANTHER" id="PTHR31388">
    <property type="entry name" value="PEROXIDASE 72-RELATED"/>
    <property type="match status" value="1"/>
</dbReference>
<dbReference type="InterPro" id="IPR019794">
    <property type="entry name" value="Peroxidases_AS"/>
</dbReference>
<dbReference type="InterPro" id="IPR019793">
    <property type="entry name" value="Peroxidases_heam-ligand_BS"/>
</dbReference>
<dbReference type="PROSITE" id="PS00436">
    <property type="entry name" value="PEROXIDASE_2"/>
    <property type="match status" value="1"/>
</dbReference>
<dbReference type="Gene3D" id="1.10.420.10">
    <property type="entry name" value="Peroxidase, domain 2"/>
    <property type="match status" value="1"/>
</dbReference>
<evidence type="ECO:0000256" key="20">
    <source>
        <dbReference type="PIRSR" id="PIRSR600823-4"/>
    </source>
</evidence>
<accession>A0A7J7H7U9</accession>
<evidence type="ECO:0000256" key="17">
    <source>
        <dbReference type="PIRSR" id="PIRSR600823-1"/>
    </source>
</evidence>
<evidence type="ECO:0000256" key="3">
    <source>
        <dbReference type="ARBA" id="ARBA00004613"/>
    </source>
</evidence>
<dbReference type="FunFam" id="1.10.520.10:FF:000006">
    <property type="entry name" value="Peroxidase"/>
    <property type="match status" value="1"/>
</dbReference>
<dbReference type="InterPro" id="IPR010255">
    <property type="entry name" value="Haem_peroxidase_sf"/>
</dbReference>
<evidence type="ECO:0000256" key="15">
    <source>
        <dbReference type="ARBA" id="ARBA00023180"/>
    </source>
</evidence>
<evidence type="ECO:0000256" key="22">
    <source>
        <dbReference type="RuleBase" id="RU362060"/>
    </source>
</evidence>
<evidence type="ECO:0000259" key="23">
    <source>
        <dbReference type="PROSITE" id="PS50873"/>
    </source>
</evidence>
<comment type="subcellular location">
    <subcellularLocation>
        <location evidence="3 22">Secreted</location>
    </subcellularLocation>
</comment>
<feature type="domain" description="Plant heme peroxidase family profile" evidence="23">
    <location>
        <begin position="69"/>
        <end position="358"/>
    </location>
</feature>
<feature type="binding site" description="axial binding residue" evidence="19">
    <location>
        <position position="233"/>
    </location>
    <ligand>
        <name>heme b</name>
        <dbReference type="ChEBI" id="CHEBI:60344"/>
    </ligand>
    <ligandPart>
        <name>Fe</name>
        <dbReference type="ChEBI" id="CHEBI:18248"/>
    </ligandPart>
</feature>
<dbReference type="CDD" id="cd00693">
    <property type="entry name" value="secretory_peroxidase"/>
    <property type="match status" value="1"/>
</dbReference>
<dbReference type="InterPro" id="IPR033905">
    <property type="entry name" value="Secretory_peroxidase"/>
</dbReference>
<feature type="active site" description="Proton acceptor" evidence="17">
    <location>
        <position position="110"/>
    </location>
</feature>
<dbReference type="GO" id="GO:0042744">
    <property type="term" value="P:hydrogen peroxide catabolic process"/>
    <property type="evidence" value="ECO:0007669"/>
    <property type="project" value="UniProtKB-KW"/>
</dbReference>
<keyword evidence="14 21" id="KW-1015">Disulfide bond</keyword>
<evidence type="ECO:0000256" key="1">
    <source>
        <dbReference type="ARBA" id="ARBA00000189"/>
    </source>
</evidence>
<dbReference type="GO" id="GO:0006979">
    <property type="term" value="P:response to oxidative stress"/>
    <property type="evidence" value="ECO:0007669"/>
    <property type="project" value="UniProtKB-UniRule"/>
</dbReference>
<feature type="binding site" evidence="19">
    <location>
        <position position="111"/>
    </location>
    <ligand>
        <name>Ca(2+)</name>
        <dbReference type="ChEBI" id="CHEBI:29108"/>
        <label>1</label>
    </ligand>
</feature>
<evidence type="ECO:0000256" key="6">
    <source>
        <dbReference type="ARBA" id="ARBA00022525"/>
    </source>
</evidence>
<dbReference type="Proteomes" id="UP000593564">
    <property type="component" value="Unassembled WGS sequence"/>
</dbReference>
<evidence type="ECO:0000256" key="5">
    <source>
        <dbReference type="ARBA" id="ARBA00012313"/>
    </source>
</evidence>
<sequence>MKWRWCFSIVLVLLVHHMEMELAMALSAKDVTPPLVPTTMKKTISPKWRVPVARPRPKIIPPTPTELAYLSPTHYLKSCPNLEAIIQQKVNAWVKRDYTMAASIIRLHFHDCAVRGCDASILLNHAGSERRALASKTLRGFELIDEIKAEVEKSCPPKTVSCADILTAAARDATVMAGGPFWEVPFGRKDGRVSLANEANSVPQGHENVTALIEFFQARGLNILDLVILSGSHTIGRSTCYSIRQRLSTDNIDLKYLNSLRRQCNNSNININLNRFVDLDATTPNTFDEIYYTNLEKKMGLLQTDQLLYSDARTSPLVAALASQPSLFFNQFAVSMIKLGNVQVRTAGEVRLNCNYVNP</sequence>
<dbReference type="PROSITE" id="PS00435">
    <property type="entry name" value="PEROXIDASE_1"/>
    <property type="match status" value="1"/>
</dbReference>
<feature type="binding site" evidence="19">
    <location>
        <position position="288"/>
    </location>
    <ligand>
        <name>Ca(2+)</name>
        <dbReference type="ChEBI" id="CHEBI:29108"/>
        <label>2</label>
    </ligand>
</feature>
<feature type="binding site" evidence="19">
    <location>
        <position position="280"/>
    </location>
    <ligand>
        <name>Ca(2+)</name>
        <dbReference type="ChEBI" id="CHEBI:29108"/>
        <label>2</label>
    </ligand>
</feature>
<dbReference type="AlphaFoldDB" id="A0A7J7H7U9"/>
<dbReference type="GO" id="GO:0005576">
    <property type="term" value="C:extracellular region"/>
    <property type="evidence" value="ECO:0007669"/>
    <property type="project" value="UniProtKB-SubCell"/>
</dbReference>